<dbReference type="Gene3D" id="1.20.58.120">
    <property type="entry name" value="BAG domain"/>
    <property type="match status" value="1"/>
</dbReference>
<protein>
    <recommendedName>
        <fullName evidence="7">BAG domain-containing protein</fullName>
    </recommendedName>
</protein>
<dbReference type="InterPro" id="IPR003103">
    <property type="entry name" value="BAG_domain"/>
</dbReference>
<dbReference type="PROSITE" id="PS50053">
    <property type="entry name" value="UBIQUITIN_2"/>
    <property type="match status" value="1"/>
</dbReference>
<dbReference type="HOGENOM" id="CLU_1107332_0_0_1"/>
<dbReference type="OrthoDB" id="417450at2759"/>
<feature type="domain" description="Ubiquitin-like" evidence="3">
    <location>
        <begin position="18"/>
        <end position="53"/>
    </location>
</feature>
<dbReference type="GeneID" id="18932854"/>
<name>F4RA07_MELLP</name>
<dbReference type="InParanoid" id="F4RA07"/>
<dbReference type="GO" id="GO:0005634">
    <property type="term" value="C:nucleus"/>
    <property type="evidence" value="ECO:0007669"/>
    <property type="project" value="TreeGrafter"/>
</dbReference>
<dbReference type="SUPFAM" id="SSF54236">
    <property type="entry name" value="Ubiquitin-like"/>
    <property type="match status" value="1"/>
</dbReference>
<evidence type="ECO:0000259" key="3">
    <source>
        <dbReference type="PROSITE" id="PS50053"/>
    </source>
</evidence>
<dbReference type="GO" id="GO:0000774">
    <property type="term" value="F:adenyl-nucleotide exchange factor activity"/>
    <property type="evidence" value="ECO:0007669"/>
    <property type="project" value="TreeGrafter"/>
</dbReference>
<reference evidence="6" key="1">
    <citation type="journal article" date="2011" name="Proc. Natl. Acad. Sci. U.S.A.">
        <title>Obligate biotrophy features unraveled by the genomic analysis of rust fungi.</title>
        <authorList>
            <person name="Duplessis S."/>
            <person name="Cuomo C.A."/>
            <person name="Lin Y.-C."/>
            <person name="Aerts A."/>
            <person name="Tisserant E."/>
            <person name="Veneault-Fourrey C."/>
            <person name="Joly D.L."/>
            <person name="Hacquard S."/>
            <person name="Amselem J."/>
            <person name="Cantarel B.L."/>
            <person name="Chiu R."/>
            <person name="Coutinho P.M."/>
            <person name="Feau N."/>
            <person name="Field M."/>
            <person name="Frey P."/>
            <person name="Gelhaye E."/>
            <person name="Goldberg J."/>
            <person name="Grabherr M.G."/>
            <person name="Kodira C.D."/>
            <person name="Kohler A."/>
            <person name="Kuees U."/>
            <person name="Lindquist E.A."/>
            <person name="Lucas S.M."/>
            <person name="Mago R."/>
            <person name="Mauceli E."/>
            <person name="Morin E."/>
            <person name="Murat C."/>
            <person name="Pangilinan J.L."/>
            <person name="Park R."/>
            <person name="Pearson M."/>
            <person name="Quesneville H."/>
            <person name="Rouhier N."/>
            <person name="Sakthikumar S."/>
            <person name="Salamov A.A."/>
            <person name="Schmutz J."/>
            <person name="Selles B."/>
            <person name="Shapiro H."/>
            <person name="Tanguay P."/>
            <person name="Tuskan G.A."/>
            <person name="Henrissat B."/>
            <person name="Van de Peer Y."/>
            <person name="Rouze P."/>
            <person name="Ellis J.G."/>
            <person name="Dodds P.N."/>
            <person name="Schein J.E."/>
            <person name="Zhong S."/>
            <person name="Hamelin R.C."/>
            <person name="Grigoriev I.V."/>
            <person name="Szabo L.J."/>
            <person name="Martin F."/>
        </authorList>
    </citation>
    <scope>NUCLEOTIDE SEQUENCE [LARGE SCALE GENOMIC DNA]</scope>
    <source>
        <strain evidence="6">98AG31 / pathotype 3-4-7</strain>
    </source>
</reference>
<evidence type="ECO:0008006" key="7">
    <source>
        <dbReference type="Google" id="ProtNLM"/>
    </source>
</evidence>
<feature type="region of interest" description="Disordered" evidence="2">
    <location>
        <begin position="119"/>
        <end position="152"/>
    </location>
</feature>
<dbReference type="GO" id="GO:0051087">
    <property type="term" value="F:protein-folding chaperone binding"/>
    <property type="evidence" value="ECO:0007669"/>
    <property type="project" value="InterPro"/>
</dbReference>
<dbReference type="PANTHER" id="PTHR12329">
    <property type="entry name" value="BCL2-ASSOCIATED ATHANOGENE"/>
    <property type="match status" value="1"/>
</dbReference>
<evidence type="ECO:0000256" key="1">
    <source>
        <dbReference type="ARBA" id="ARBA00023186"/>
    </source>
</evidence>
<evidence type="ECO:0000313" key="5">
    <source>
        <dbReference type="EMBL" id="EGG10652.1"/>
    </source>
</evidence>
<accession>F4RA07</accession>
<dbReference type="SMART" id="SM00264">
    <property type="entry name" value="BAG"/>
    <property type="match status" value="1"/>
</dbReference>
<dbReference type="Pfam" id="PF02179">
    <property type="entry name" value="BAG"/>
    <property type="match status" value="1"/>
</dbReference>
<sequence>MEVIWDTEKIYVDLPLASMTLGSLKSYLSSKTGVLPNQMKLYMNGGLMKDNLTPLSAYQNEMSQTSEESNPEESIENKSSFWSGILGGIKKNKKPLMKIRMIGSIETKGFVIDRSDLESHRFNNPSEPSNNHSSFSRSHSNSNQPSLTNETNSITEIRELTNQTVLNLRPKVEELEASVQADDQEPKTWDSNQLQSFSTVSEMLLQSLLKLDGFEIDVEWNEARAARKESVKLVQSLLDRLDQAKANQTQK</sequence>
<evidence type="ECO:0000313" key="6">
    <source>
        <dbReference type="Proteomes" id="UP000001072"/>
    </source>
</evidence>
<dbReference type="InterPro" id="IPR036533">
    <property type="entry name" value="BAG_dom_sf"/>
</dbReference>
<dbReference type="PROSITE" id="PS51035">
    <property type="entry name" value="BAG"/>
    <property type="match status" value="1"/>
</dbReference>
<feature type="domain" description="BAG" evidence="4">
    <location>
        <begin position="201"/>
        <end position="245"/>
    </location>
</feature>
<dbReference type="PANTHER" id="PTHR12329:SF16">
    <property type="entry name" value="BAG FAMILY MOLECULAR CHAPERONE REGULATOR 1"/>
    <property type="match status" value="1"/>
</dbReference>
<evidence type="ECO:0000259" key="4">
    <source>
        <dbReference type="PROSITE" id="PS51035"/>
    </source>
</evidence>
<dbReference type="SUPFAM" id="SSF63491">
    <property type="entry name" value="BAG domain"/>
    <property type="match status" value="1"/>
</dbReference>
<evidence type="ECO:0000256" key="2">
    <source>
        <dbReference type="SAM" id="MobiDB-lite"/>
    </source>
</evidence>
<dbReference type="Proteomes" id="UP000001072">
    <property type="component" value="Unassembled WGS sequence"/>
</dbReference>
<dbReference type="InterPro" id="IPR039773">
    <property type="entry name" value="BAG_chaperone_regulator"/>
</dbReference>
<dbReference type="KEGG" id="mlr:MELLADRAFT_76892"/>
<gene>
    <name evidence="5" type="ORF">MELLADRAFT_76892</name>
</gene>
<dbReference type="InterPro" id="IPR000626">
    <property type="entry name" value="Ubiquitin-like_dom"/>
</dbReference>
<organism evidence="6">
    <name type="scientific">Melampsora larici-populina (strain 98AG31 / pathotype 3-4-7)</name>
    <name type="common">Poplar leaf rust fungus</name>
    <dbReference type="NCBI Taxonomy" id="747676"/>
    <lineage>
        <taxon>Eukaryota</taxon>
        <taxon>Fungi</taxon>
        <taxon>Dikarya</taxon>
        <taxon>Basidiomycota</taxon>
        <taxon>Pucciniomycotina</taxon>
        <taxon>Pucciniomycetes</taxon>
        <taxon>Pucciniales</taxon>
        <taxon>Melampsoraceae</taxon>
        <taxon>Melampsora</taxon>
    </lineage>
</organism>
<dbReference type="Gene3D" id="3.10.20.90">
    <property type="entry name" value="Phosphatidylinositol 3-kinase Catalytic Subunit, Chain A, domain 1"/>
    <property type="match status" value="1"/>
</dbReference>
<dbReference type="AlphaFoldDB" id="F4RA07"/>
<feature type="compositionally biased region" description="Low complexity" evidence="2">
    <location>
        <begin position="123"/>
        <end position="146"/>
    </location>
</feature>
<proteinExistence type="predicted"/>
<dbReference type="eggNOG" id="ENOG502SGZ8">
    <property type="taxonomic scope" value="Eukaryota"/>
</dbReference>
<keyword evidence="1" id="KW-0143">Chaperone</keyword>
<dbReference type="VEuPathDB" id="FungiDB:MELLADRAFT_76892"/>
<dbReference type="RefSeq" id="XP_007406121.1">
    <property type="nucleotide sequence ID" value="XM_007406059.1"/>
</dbReference>
<dbReference type="GO" id="GO:0050821">
    <property type="term" value="P:protein stabilization"/>
    <property type="evidence" value="ECO:0007669"/>
    <property type="project" value="TreeGrafter"/>
</dbReference>
<keyword evidence="6" id="KW-1185">Reference proteome</keyword>
<dbReference type="GO" id="GO:0016020">
    <property type="term" value="C:membrane"/>
    <property type="evidence" value="ECO:0007669"/>
    <property type="project" value="TreeGrafter"/>
</dbReference>
<dbReference type="EMBL" id="GL883094">
    <property type="protein sequence ID" value="EGG10652.1"/>
    <property type="molecule type" value="Genomic_DNA"/>
</dbReference>
<dbReference type="GO" id="GO:0005829">
    <property type="term" value="C:cytosol"/>
    <property type="evidence" value="ECO:0007669"/>
    <property type="project" value="TreeGrafter"/>
</dbReference>
<dbReference type="InterPro" id="IPR029071">
    <property type="entry name" value="Ubiquitin-like_domsf"/>
</dbReference>